<sequence length="334" mass="35811">MSATTMQEPAARDSAAQSIGARTLAAAPARPAPGRALIVAHLRYLLRRAGWPALAGLALLATALAMYTLLLETTRAQVDETRAAIAKARQAPQGAARNAGSDADTLLAALPTRAALEGVIATIHQAAARDGLLTATAEYRVRKEGELIRYEIALPVKTTWQPLRHWLAELIESSPALAIDELSLRRDSAENAPLDGRVQFTVFLRADALKESANADASGEAERPALPARHDPLRAEEQGDAAPHLFAARSWQPPPPPPPPPAKPVAPPLPFKYAGRLQEESGLRIFLSQGNTTSLVKEGDHLGNYEVVRLTASSVVLLYRPLQEKQTLIFGGDE</sequence>
<dbReference type="EMBL" id="JAATWB010000003">
    <property type="protein sequence ID" value="NJA88706.1"/>
    <property type="molecule type" value="Genomic_DNA"/>
</dbReference>
<name>A0ABX0WG60_9RHOO</name>
<feature type="compositionally biased region" description="Pro residues" evidence="1">
    <location>
        <begin position="252"/>
        <end position="267"/>
    </location>
</feature>
<keyword evidence="2" id="KW-0472">Membrane</keyword>
<protein>
    <recommendedName>
        <fullName evidence="5">Type 4a pilus biogenesis protein PilO</fullName>
    </recommendedName>
</protein>
<keyword evidence="2" id="KW-0812">Transmembrane</keyword>
<keyword evidence="2" id="KW-1133">Transmembrane helix</keyword>
<proteinExistence type="predicted"/>
<evidence type="ECO:0008006" key="5">
    <source>
        <dbReference type="Google" id="ProtNLM"/>
    </source>
</evidence>
<evidence type="ECO:0000256" key="1">
    <source>
        <dbReference type="SAM" id="MobiDB-lite"/>
    </source>
</evidence>
<reference evidence="4" key="1">
    <citation type="submission" date="2020-03" db="EMBL/GenBank/DDBJ databases">
        <title>Whole-genome sequence of the purple nonsulfur bacterium Rhodocyclus tenuis DSM112.</title>
        <authorList>
            <person name="Kyndt J.A."/>
            <person name="Meyer T.E."/>
        </authorList>
    </citation>
    <scope>NUCLEOTIDE SEQUENCE [LARGE SCALE GENOMIC DNA]</scope>
    <source>
        <strain evidence="4">DSM 112</strain>
    </source>
</reference>
<evidence type="ECO:0000313" key="3">
    <source>
        <dbReference type="EMBL" id="NJA88706.1"/>
    </source>
</evidence>
<feature type="region of interest" description="Disordered" evidence="1">
    <location>
        <begin position="247"/>
        <end position="267"/>
    </location>
</feature>
<evidence type="ECO:0000256" key="2">
    <source>
        <dbReference type="SAM" id="Phobius"/>
    </source>
</evidence>
<dbReference type="InterPro" id="IPR034756">
    <property type="entry name" value="T2SSM_b"/>
</dbReference>
<comment type="caution">
    <text evidence="3">The sequence shown here is derived from an EMBL/GenBank/DDBJ whole genome shotgun (WGS) entry which is preliminary data.</text>
</comment>
<dbReference type="RefSeq" id="WP_167681189.1">
    <property type="nucleotide sequence ID" value="NZ_JAATWB010000003.1"/>
</dbReference>
<keyword evidence="4" id="KW-1185">Reference proteome</keyword>
<accession>A0ABX0WG60</accession>
<gene>
    <name evidence="3" type="ORF">HCX48_05635</name>
</gene>
<feature type="transmembrane region" description="Helical" evidence="2">
    <location>
        <begin position="51"/>
        <end position="70"/>
    </location>
</feature>
<dbReference type="Proteomes" id="UP000720344">
    <property type="component" value="Unassembled WGS sequence"/>
</dbReference>
<dbReference type="Pfam" id="PF10741">
    <property type="entry name" value="T2SSM_b"/>
    <property type="match status" value="1"/>
</dbReference>
<organism evidence="3 4">
    <name type="scientific">Rhodocyclus gracilis</name>
    <dbReference type="NCBI Taxonomy" id="2929842"/>
    <lineage>
        <taxon>Bacteria</taxon>
        <taxon>Pseudomonadati</taxon>
        <taxon>Pseudomonadota</taxon>
        <taxon>Betaproteobacteria</taxon>
        <taxon>Rhodocyclales</taxon>
        <taxon>Rhodocyclaceae</taxon>
        <taxon>Rhodocyclus</taxon>
    </lineage>
</organism>
<evidence type="ECO:0000313" key="4">
    <source>
        <dbReference type="Proteomes" id="UP000720344"/>
    </source>
</evidence>